<dbReference type="InterPro" id="IPR050059">
    <property type="entry name" value="ATP_synthase_B_chain"/>
</dbReference>
<dbReference type="NCBIfam" id="TIGR01144">
    <property type="entry name" value="ATP_synt_b"/>
    <property type="match status" value="1"/>
</dbReference>
<keyword evidence="17" id="KW-0175">Coiled coil</keyword>
<dbReference type="InterPro" id="IPR002146">
    <property type="entry name" value="ATP_synth_b/b'su_bac/chlpt"/>
</dbReference>
<dbReference type="HAMAP" id="MF_01398">
    <property type="entry name" value="ATP_synth_b_bprime"/>
    <property type="match status" value="1"/>
</dbReference>
<dbReference type="SUPFAM" id="SSF81573">
    <property type="entry name" value="F1F0 ATP synthase subunit B, membrane domain"/>
    <property type="match status" value="1"/>
</dbReference>
<evidence type="ECO:0000256" key="7">
    <source>
        <dbReference type="ARBA" id="ARBA00022989"/>
    </source>
</evidence>
<evidence type="ECO:0000256" key="12">
    <source>
        <dbReference type="ARBA" id="ARBA00025614"/>
    </source>
</evidence>
<keyword evidence="7 15" id="KW-1133">Transmembrane helix</keyword>
<dbReference type="EMBL" id="JADIMK010000004">
    <property type="protein sequence ID" value="MBO8454822.1"/>
    <property type="molecule type" value="Genomic_DNA"/>
</dbReference>
<feature type="transmembrane region" description="Helical" evidence="15">
    <location>
        <begin position="12"/>
        <end position="33"/>
    </location>
</feature>
<evidence type="ECO:0000256" key="4">
    <source>
        <dbReference type="ARBA" id="ARBA00022547"/>
    </source>
</evidence>
<evidence type="ECO:0000256" key="6">
    <source>
        <dbReference type="ARBA" id="ARBA00022781"/>
    </source>
</evidence>
<evidence type="ECO:0000256" key="15">
    <source>
        <dbReference type="HAMAP-Rule" id="MF_01398"/>
    </source>
</evidence>
<dbReference type="Proteomes" id="UP000823617">
    <property type="component" value="Unassembled WGS sequence"/>
</dbReference>
<accession>A0A9D9HJ76</accession>
<keyword evidence="5 15" id="KW-0812">Transmembrane</keyword>
<evidence type="ECO:0000256" key="3">
    <source>
        <dbReference type="ARBA" id="ARBA00022475"/>
    </source>
</evidence>
<evidence type="ECO:0000313" key="19">
    <source>
        <dbReference type="Proteomes" id="UP000823617"/>
    </source>
</evidence>
<comment type="subcellular location">
    <subcellularLocation>
        <location evidence="15">Cell membrane</location>
        <topology evidence="15">Single-pass membrane protein</topology>
    </subcellularLocation>
    <subcellularLocation>
        <location evidence="14">Endomembrane system</location>
        <topology evidence="14">Single-pass membrane protein</topology>
    </subcellularLocation>
</comment>
<evidence type="ECO:0000256" key="10">
    <source>
        <dbReference type="ARBA" id="ARBA00023310"/>
    </source>
</evidence>
<organism evidence="18 19">
    <name type="scientific">Candidatus Cryptobacteroides intestinigallinarum</name>
    <dbReference type="NCBI Taxonomy" id="2840767"/>
    <lineage>
        <taxon>Bacteria</taxon>
        <taxon>Pseudomonadati</taxon>
        <taxon>Bacteroidota</taxon>
        <taxon>Bacteroidia</taxon>
        <taxon>Bacteroidales</taxon>
        <taxon>Candidatus Cryptobacteroides</taxon>
    </lineage>
</organism>
<keyword evidence="10 15" id="KW-0066">ATP synthesis</keyword>
<dbReference type="PANTHER" id="PTHR33445">
    <property type="entry name" value="ATP SYNTHASE SUBUNIT B', CHLOROPLASTIC"/>
    <property type="match status" value="1"/>
</dbReference>
<feature type="coiled-coil region" evidence="17">
    <location>
        <begin position="44"/>
        <end position="89"/>
    </location>
</feature>
<comment type="subunit">
    <text evidence="13">F-type ATPases have 2 components, F(1) - the catalytic core - and F(0) - the membrane proton channel. F(1) has five subunits: alpha(3), beta(3), gamma(1), delta(1), epsilon(1). F(0) has four main subunits: a(1), b(2) and c(10-14). The alpha and beta chains form an alternating ring which encloses part of the gamma chain. F(1) is attached to F(0) by a central stalk formed by the gamma and epsilon chains, while a peripheral stalk is formed by the delta and b chains.</text>
</comment>
<keyword evidence="4 15" id="KW-0138">CF(0)</keyword>
<evidence type="ECO:0000256" key="14">
    <source>
        <dbReference type="ARBA" id="ARBA00037847"/>
    </source>
</evidence>
<keyword evidence="8 15" id="KW-0406">Ion transport</keyword>
<evidence type="ECO:0000313" key="18">
    <source>
        <dbReference type="EMBL" id="MBO8454822.1"/>
    </source>
</evidence>
<reference evidence="18" key="1">
    <citation type="submission" date="2020-10" db="EMBL/GenBank/DDBJ databases">
        <authorList>
            <person name="Gilroy R."/>
        </authorList>
    </citation>
    <scope>NUCLEOTIDE SEQUENCE</scope>
    <source>
        <strain evidence="18">B1-3475</strain>
    </source>
</reference>
<dbReference type="AlphaFoldDB" id="A0A9D9HJ76"/>
<dbReference type="CDD" id="cd06503">
    <property type="entry name" value="ATP-synt_Fo_b"/>
    <property type="match status" value="1"/>
</dbReference>
<dbReference type="PANTHER" id="PTHR33445:SF1">
    <property type="entry name" value="ATP SYNTHASE SUBUNIT B"/>
    <property type="match status" value="1"/>
</dbReference>
<evidence type="ECO:0000256" key="11">
    <source>
        <dbReference type="ARBA" id="ARBA00025198"/>
    </source>
</evidence>
<dbReference type="InterPro" id="IPR005864">
    <property type="entry name" value="ATP_synth_F0_bsu_bac"/>
</dbReference>
<evidence type="ECO:0000256" key="5">
    <source>
        <dbReference type="ARBA" id="ARBA00022692"/>
    </source>
</evidence>
<dbReference type="GO" id="GO:0046933">
    <property type="term" value="F:proton-transporting ATP synthase activity, rotational mechanism"/>
    <property type="evidence" value="ECO:0007669"/>
    <property type="project" value="UniProtKB-UniRule"/>
</dbReference>
<evidence type="ECO:0000256" key="17">
    <source>
        <dbReference type="SAM" id="Coils"/>
    </source>
</evidence>
<name>A0A9D9HJ76_9BACT</name>
<keyword evidence="9 15" id="KW-0472">Membrane</keyword>
<protein>
    <recommendedName>
        <fullName evidence="15">ATP synthase subunit b</fullName>
    </recommendedName>
    <alternativeName>
        <fullName evidence="15">ATP synthase F(0) sector subunit b</fullName>
    </alternativeName>
    <alternativeName>
        <fullName evidence="15">ATPase subunit I</fullName>
    </alternativeName>
    <alternativeName>
        <fullName evidence="15">F-type ATPase subunit b</fullName>
        <shortName evidence="15">F-ATPase subunit b</shortName>
    </alternativeName>
</protein>
<reference evidence="18" key="2">
    <citation type="journal article" date="2021" name="PeerJ">
        <title>Extensive microbial diversity within the chicken gut microbiome revealed by metagenomics and culture.</title>
        <authorList>
            <person name="Gilroy R."/>
            <person name="Ravi A."/>
            <person name="Getino M."/>
            <person name="Pursley I."/>
            <person name="Horton D.L."/>
            <person name="Alikhan N.F."/>
            <person name="Baker D."/>
            <person name="Gharbi K."/>
            <person name="Hall N."/>
            <person name="Watson M."/>
            <person name="Adriaenssens E.M."/>
            <person name="Foster-Nyarko E."/>
            <person name="Jarju S."/>
            <person name="Secka A."/>
            <person name="Antonio M."/>
            <person name="Oren A."/>
            <person name="Chaudhuri R.R."/>
            <person name="La Ragione R."/>
            <person name="Hildebrand F."/>
            <person name="Pallen M.J."/>
        </authorList>
    </citation>
    <scope>NUCLEOTIDE SEQUENCE</scope>
    <source>
        <strain evidence="18">B1-3475</strain>
    </source>
</reference>
<comment type="subunit">
    <text evidence="15">F-type ATPases have 2 components, F(1) - the catalytic core - and F(0) - the membrane proton channel. F(1) has five subunits: alpha(3), beta(3), gamma(1), delta(1), epsilon(1). F(0) has three main subunits: a(1), b(2) and c(10-14). The alpha and beta chains form an alternating ring which encloses part of the gamma chain. F(1) is attached to F(0) by a central stalk formed by the gamma and epsilon chains, while a peripheral stalk is formed by the delta and b chains.</text>
</comment>
<sequence length="171" mass="19581">MSLLLPDSGLLFWMVLIFAIVFFILAKFGFPVITQMIDKRREYIDSSLRLAKEADEKMSKMTEEQARMIAQAREEQNRILKEAAQARDNIVRNAQEQAQDEARKIIAEAKVRIEAEKESALRDIRSQVALLSVKVAEKVIRQDLSSDKAQMDLVYKMLDEVSSSSKKSDKN</sequence>
<keyword evidence="6 15" id="KW-0375">Hydrogen ion transport</keyword>
<keyword evidence="3 15" id="KW-1003">Cell membrane</keyword>
<gene>
    <name evidence="15 18" type="primary">atpF</name>
    <name evidence="18" type="ORF">IAC08_00240</name>
</gene>
<comment type="function">
    <text evidence="12">Component of the F(0) channel, it forms part of the peripheral stalk, linking F(1) to F(0). The b'-subunit is a diverged and duplicated form of b found in plants and photosynthetic bacteria.</text>
</comment>
<evidence type="ECO:0000256" key="16">
    <source>
        <dbReference type="RuleBase" id="RU003848"/>
    </source>
</evidence>
<proteinExistence type="inferred from homology"/>
<dbReference type="GO" id="GO:0012505">
    <property type="term" value="C:endomembrane system"/>
    <property type="evidence" value="ECO:0007669"/>
    <property type="project" value="UniProtKB-SubCell"/>
</dbReference>
<comment type="function">
    <text evidence="11 15">F(1)F(0) ATP synthase produces ATP from ADP in the presence of a proton or sodium gradient. F-type ATPases consist of two structural domains, F(1) containing the extramembraneous catalytic core and F(0) containing the membrane proton channel, linked together by a central stalk and a peripheral stalk. During catalysis, ATP synthesis in the catalytic domain of F(1) is coupled via a rotary mechanism of the central stalk subunits to proton translocation.</text>
</comment>
<keyword evidence="2 15" id="KW-0813">Transport</keyword>
<dbReference type="Pfam" id="PF00430">
    <property type="entry name" value="ATP-synt_B"/>
    <property type="match status" value="1"/>
</dbReference>
<comment type="similarity">
    <text evidence="1 15 16">Belongs to the ATPase B chain family.</text>
</comment>
<dbReference type="GO" id="GO:0046961">
    <property type="term" value="F:proton-transporting ATPase activity, rotational mechanism"/>
    <property type="evidence" value="ECO:0007669"/>
    <property type="project" value="TreeGrafter"/>
</dbReference>
<evidence type="ECO:0000256" key="1">
    <source>
        <dbReference type="ARBA" id="ARBA00005513"/>
    </source>
</evidence>
<comment type="caution">
    <text evidence="18">The sequence shown here is derived from an EMBL/GenBank/DDBJ whole genome shotgun (WGS) entry which is preliminary data.</text>
</comment>
<evidence type="ECO:0000256" key="2">
    <source>
        <dbReference type="ARBA" id="ARBA00022448"/>
    </source>
</evidence>
<dbReference type="GO" id="GO:0005886">
    <property type="term" value="C:plasma membrane"/>
    <property type="evidence" value="ECO:0007669"/>
    <property type="project" value="UniProtKB-SubCell"/>
</dbReference>
<evidence type="ECO:0000256" key="13">
    <source>
        <dbReference type="ARBA" id="ARBA00026054"/>
    </source>
</evidence>
<evidence type="ECO:0000256" key="8">
    <source>
        <dbReference type="ARBA" id="ARBA00023065"/>
    </source>
</evidence>
<dbReference type="InterPro" id="IPR028987">
    <property type="entry name" value="ATP_synth_B-like_membr_sf"/>
</dbReference>
<evidence type="ECO:0000256" key="9">
    <source>
        <dbReference type="ARBA" id="ARBA00023136"/>
    </source>
</evidence>
<dbReference type="GO" id="GO:0045259">
    <property type="term" value="C:proton-transporting ATP synthase complex"/>
    <property type="evidence" value="ECO:0007669"/>
    <property type="project" value="UniProtKB-KW"/>
</dbReference>